<feature type="compositionally biased region" description="Low complexity" evidence="1">
    <location>
        <begin position="335"/>
        <end position="348"/>
    </location>
</feature>
<feature type="region of interest" description="Disordered" evidence="1">
    <location>
        <begin position="298"/>
        <end position="460"/>
    </location>
</feature>
<feature type="compositionally biased region" description="Low complexity" evidence="1">
    <location>
        <begin position="372"/>
        <end position="387"/>
    </location>
</feature>
<feature type="compositionally biased region" description="Polar residues" evidence="1">
    <location>
        <begin position="176"/>
        <end position="188"/>
    </location>
</feature>
<feature type="region of interest" description="Disordered" evidence="1">
    <location>
        <begin position="148"/>
        <end position="188"/>
    </location>
</feature>
<dbReference type="AlphaFoldDB" id="A0A9P6MT15"/>
<comment type="caution">
    <text evidence="3">The sequence shown here is derived from an EMBL/GenBank/DDBJ whole genome shotgun (WGS) entry which is preliminary data.</text>
</comment>
<organism evidence="3 4">
    <name type="scientific">Entomortierella chlamydospora</name>
    <dbReference type="NCBI Taxonomy" id="101097"/>
    <lineage>
        <taxon>Eukaryota</taxon>
        <taxon>Fungi</taxon>
        <taxon>Fungi incertae sedis</taxon>
        <taxon>Mucoromycota</taxon>
        <taxon>Mortierellomycotina</taxon>
        <taxon>Mortierellomycetes</taxon>
        <taxon>Mortierellales</taxon>
        <taxon>Mortierellaceae</taxon>
        <taxon>Entomortierella</taxon>
    </lineage>
</organism>
<keyword evidence="2" id="KW-1133">Transmembrane helix</keyword>
<feature type="compositionally biased region" description="Low complexity" evidence="1">
    <location>
        <begin position="405"/>
        <end position="419"/>
    </location>
</feature>
<accession>A0A9P6MT15</accession>
<keyword evidence="2" id="KW-0472">Membrane</keyword>
<evidence type="ECO:0000313" key="3">
    <source>
        <dbReference type="EMBL" id="KAG0011431.1"/>
    </source>
</evidence>
<feature type="transmembrane region" description="Helical" evidence="2">
    <location>
        <begin position="37"/>
        <end position="56"/>
    </location>
</feature>
<keyword evidence="4" id="KW-1185">Reference proteome</keyword>
<name>A0A9P6MT15_9FUNG</name>
<dbReference type="Proteomes" id="UP000703661">
    <property type="component" value="Unassembled WGS sequence"/>
</dbReference>
<protein>
    <submittedName>
        <fullName evidence="3">Uncharacterized protein</fullName>
    </submittedName>
</protein>
<sequence length="460" mass="49956">MSSKIDAGLSQLSSDARLRVTTTMQAKRLLRGQWRPALMMGSVMTLLTVFWLFYFVDAHRIADASFNTPWIQQWLICVYTNAGMGKSSTETQSICAKTVKSNLPSVPWFTAAEVLLAVIGIVVAGIFITKLEFWEEWRDMLSNLFKTDSNSSAGRSSPDRDDWSAPGRTKSLDDGMNTNTSAFNSSKAQLNEAPGTQWYDMEDLLDKEYDDQGNRVLQSASYGSPKNMTTYSVSGPISEPPRYNSGDLLYRTNASAHSATSLSSPTSPSSPIGAYIELPVVPTPVPRTPKMNSREHVYLSNSAPNSGSIPSPLPLPPVSPTIYSQGGSLSPMPPRSSQQQYRQQQQRSNPLDSVPIIAVATRGSVTQAYQRSSQPSSPSSQLSPSSQKQRTNLYNSYESSERIQASSHGGAAGSSAKSSPNTSMRINTAVANAGTAMDPRALSPPPSKPNKSPRRQNQPV</sequence>
<evidence type="ECO:0000256" key="2">
    <source>
        <dbReference type="SAM" id="Phobius"/>
    </source>
</evidence>
<proteinExistence type="predicted"/>
<feature type="transmembrane region" description="Helical" evidence="2">
    <location>
        <begin position="108"/>
        <end position="128"/>
    </location>
</feature>
<feature type="compositionally biased region" description="Polar residues" evidence="1">
    <location>
        <begin position="420"/>
        <end position="430"/>
    </location>
</feature>
<feature type="compositionally biased region" description="Polar residues" evidence="1">
    <location>
        <begin position="388"/>
        <end position="404"/>
    </location>
</feature>
<feature type="non-terminal residue" evidence="3">
    <location>
        <position position="460"/>
    </location>
</feature>
<reference evidence="3" key="1">
    <citation type="journal article" date="2020" name="Fungal Divers.">
        <title>Resolving the Mortierellaceae phylogeny through synthesis of multi-gene phylogenetics and phylogenomics.</title>
        <authorList>
            <person name="Vandepol N."/>
            <person name="Liber J."/>
            <person name="Desiro A."/>
            <person name="Na H."/>
            <person name="Kennedy M."/>
            <person name="Barry K."/>
            <person name="Grigoriev I.V."/>
            <person name="Miller A.N."/>
            <person name="O'Donnell K."/>
            <person name="Stajich J.E."/>
            <person name="Bonito G."/>
        </authorList>
    </citation>
    <scope>NUCLEOTIDE SEQUENCE</scope>
    <source>
        <strain evidence="3">NRRL 2769</strain>
    </source>
</reference>
<gene>
    <name evidence="3" type="ORF">BGZ80_000697</name>
</gene>
<evidence type="ECO:0000256" key="1">
    <source>
        <dbReference type="SAM" id="MobiDB-lite"/>
    </source>
</evidence>
<keyword evidence="2" id="KW-0812">Transmembrane</keyword>
<dbReference type="EMBL" id="JAAAID010001150">
    <property type="protein sequence ID" value="KAG0011431.1"/>
    <property type="molecule type" value="Genomic_DNA"/>
</dbReference>
<evidence type="ECO:0000313" key="4">
    <source>
        <dbReference type="Proteomes" id="UP000703661"/>
    </source>
</evidence>